<sequence length="57" mass="6426">TNDISGCKYSTIGLVILFYSSLLDEINNYIKNCSNTIIKEAAKKAKTKLEKYYSNAE</sequence>
<feature type="non-terminal residue" evidence="1">
    <location>
        <position position="1"/>
    </location>
</feature>
<keyword evidence="2" id="KW-1185">Reference proteome</keyword>
<comment type="caution">
    <text evidence="1">The sequence shown here is derived from an EMBL/GenBank/DDBJ whole genome shotgun (WGS) entry which is preliminary data.</text>
</comment>
<dbReference type="Proteomes" id="UP000789920">
    <property type="component" value="Unassembled WGS sequence"/>
</dbReference>
<dbReference type="EMBL" id="CAJVQC010124352">
    <property type="protein sequence ID" value="CAG8839657.1"/>
    <property type="molecule type" value="Genomic_DNA"/>
</dbReference>
<gene>
    <name evidence="1" type="ORF">RPERSI_LOCUS31137</name>
</gene>
<reference evidence="1" key="1">
    <citation type="submission" date="2021-06" db="EMBL/GenBank/DDBJ databases">
        <authorList>
            <person name="Kallberg Y."/>
            <person name="Tangrot J."/>
            <person name="Rosling A."/>
        </authorList>
    </citation>
    <scope>NUCLEOTIDE SEQUENCE</scope>
    <source>
        <strain evidence="1">MA461A</strain>
    </source>
</reference>
<organism evidence="1 2">
    <name type="scientific">Racocetra persica</name>
    <dbReference type="NCBI Taxonomy" id="160502"/>
    <lineage>
        <taxon>Eukaryota</taxon>
        <taxon>Fungi</taxon>
        <taxon>Fungi incertae sedis</taxon>
        <taxon>Mucoromycota</taxon>
        <taxon>Glomeromycotina</taxon>
        <taxon>Glomeromycetes</taxon>
        <taxon>Diversisporales</taxon>
        <taxon>Gigasporaceae</taxon>
        <taxon>Racocetra</taxon>
    </lineage>
</organism>
<protein>
    <submittedName>
        <fullName evidence="1">4220_t:CDS:1</fullName>
    </submittedName>
</protein>
<accession>A0ACA9SH42</accession>
<feature type="non-terminal residue" evidence="1">
    <location>
        <position position="57"/>
    </location>
</feature>
<evidence type="ECO:0000313" key="2">
    <source>
        <dbReference type="Proteomes" id="UP000789920"/>
    </source>
</evidence>
<evidence type="ECO:0000313" key="1">
    <source>
        <dbReference type="EMBL" id="CAG8839657.1"/>
    </source>
</evidence>
<proteinExistence type="predicted"/>
<name>A0ACA9SH42_9GLOM</name>